<feature type="compositionally biased region" description="Basic and acidic residues" evidence="1">
    <location>
        <begin position="181"/>
        <end position="200"/>
    </location>
</feature>
<protein>
    <recommendedName>
        <fullName evidence="4">DUF3306 domain-containing protein</fullName>
    </recommendedName>
</protein>
<keyword evidence="3" id="KW-1185">Reference proteome</keyword>
<proteinExistence type="predicted"/>
<dbReference type="Proteomes" id="UP001318682">
    <property type="component" value="Chromosome"/>
</dbReference>
<reference evidence="2 3" key="1">
    <citation type="submission" date="2015-07" db="EMBL/GenBank/DDBJ databases">
        <authorList>
            <person name="Voget S."/>
            <person name="Dogs M."/>
            <person name="Brinkhoff T.H."/>
            <person name="Daniel R."/>
        </authorList>
    </citation>
    <scope>NUCLEOTIDE SEQUENCE [LARGE SCALE GENOMIC DNA]</scope>
    <source>
        <strain evidence="2 3">B14</strain>
    </source>
</reference>
<accession>A0ABZ2BRG7</accession>
<evidence type="ECO:0000313" key="2">
    <source>
        <dbReference type="EMBL" id="WVX48589.1"/>
    </source>
</evidence>
<evidence type="ECO:0000256" key="1">
    <source>
        <dbReference type="SAM" id="MobiDB-lite"/>
    </source>
</evidence>
<organism evidence="2 3">
    <name type="scientific">Roseobacter fucihabitans</name>
    <dbReference type="NCBI Taxonomy" id="1537242"/>
    <lineage>
        <taxon>Bacteria</taxon>
        <taxon>Pseudomonadati</taxon>
        <taxon>Pseudomonadota</taxon>
        <taxon>Alphaproteobacteria</taxon>
        <taxon>Rhodobacterales</taxon>
        <taxon>Roseobacteraceae</taxon>
        <taxon>Roseobacter</taxon>
    </lineage>
</organism>
<feature type="compositionally biased region" description="Acidic residues" evidence="1">
    <location>
        <begin position="146"/>
        <end position="156"/>
    </location>
</feature>
<dbReference type="RefSeq" id="WP_187428876.1">
    <property type="nucleotide sequence ID" value="NZ_CP143423.1"/>
</dbReference>
<name>A0ABZ2BRG7_9RHOB</name>
<dbReference type="Pfam" id="PF11748">
    <property type="entry name" value="DUF3306"/>
    <property type="match status" value="1"/>
</dbReference>
<reference evidence="3" key="2">
    <citation type="submission" date="2024-01" db="EMBL/GenBank/DDBJ databases">
        <title>Roseobacter fucihabitans sp. nov., isolated from the brown alga Fucus spiralis.</title>
        <authorList>
            <person name="Hahnke S."/>
            <person name="Berger M."/>
            <person name="Schlingloff A."/>
            <person name="Athale I."/>
            <person name="Neumann-Schaal M."/>
            <person name="Adenaya A."/>
            <person name="Poehlein A."/>
            <person name="Daniel R."/>
            <person name="Pertersen J."/>
            <person name="Brinkhoff T."/>
        </authorList>
    </citation>
    <scope>NUCLEOTIDE SEQUENCE [LARGE SCALE GENOMIC DNA]</scope>
    <source>
        <strain evidence="3">B14</strain>
    </source>
</reference>
<gene>
    <name evidence="2" type="ORF">ROLI_016700</name>
</gene>
<dbReference type="InterPro" id="IPR021735">
    <property type="entry name" value="DUF3306"/>
</dbReference>
<evidence type="ECO:0000313" key="3">
    <source>
        <dbReference type="Proteomes" id="UP001318682"/>
    </source>
</evidence>
<evidence type="ECO:0008006" key="4">
    <source>
        <dbReference type="Google" id="ProtNLM"/>
    </source>
</evidence>
<feature type="region of interest" description="Disordered" evidence="1">
    <location>
        <begin position="136"/>
        <end position="200"/>
    </location>
</feature>
<sequence>MSVQATFWARRRAAVQAEEAAEIRARDLRDAEALALEQSEKDDATLLAEMGLPDPEGLAAGDDFAAFMAKEVPQHLKNKALRVLWRSNPVLACVDGLNDYDEDFHAAALAAEPIKTAYQVGKGMMAHIEEMARQQEAAQASALMPEPEEAPAEEIAQETVSQQPVVQDAEDPVMQAEAEPESDHDAPPRRMRFRFEEASV</sequence>
<dbReference type="EMBL" id="CP143423">
    <property type="protein sequence ID" value="WVX48589.1"/>
    <property type="molecule type" value="Genomic_DNA"/>
</dbReference>